<proteinExistence type="predicted"/>
<name>A0A0F9F0N7_9ZZZZ</name>
<organism evidence="1">
    <name type="scientific">marine sediment metagenome</name>
    <dbReference type="NCBI Taxonomy" id="412755"/>
    <lineage>
        <taxon>unclassified sequences</taxon>
        <taxon>metagenomes</taxon>
        <taxon>ecological metagenomes</taxon>
    </lineage>
</organism>
<comment type="caution">
    <text evidence="1">The sequence shown here is derived from an EMBL/GenBank/DDBJ whole genome shotgun (WGS) entry which is preliminary data.</text>
</comment>
<protein>
    <recommendedName>
        <fullName evidence="2">Glucose/Sorbosone dehydrogenase domain-containing protein</fullName>
    </recommendedName>
</protein>
<dbReference type="SUPFAM" id="SSF101898">
    <property type="entry name" value="NHL repeat"/>
    <property type="match status" value="1"/>
</dbReference>
<sequence>GGRPRPAFVEGAVRAYPGMAPFSHTGFGGNSCCVCRSPRFDLDRYGRLVMPNAMTNSVTVLDNAGNKILEFGAYGNFDSRYVNPNTDRGRAGKPTVATPKIPLGWPTGVGVSEGHFYVNDTYNRRAVRVDKTCATEAICEIK</sequence>
<reference evidence="1" key="1">
    <citation type="journal article" date="2015" name="Nature">
        <title>Complex archaea that bridge the gap between prokaryotes and eukaryotes.</title>
        <authorList>
            <person name="Spang A."/>
            <person name="Saw J.H."/>
            <person name="Jorgensen S.L."/>
            <person name="Zaremba-Niedzwiedzka K."/>
            <person name="Martijn J."/>
            <person name="Lind A.E."/>
            <person name="van Eijk R."/>
            <person name="Schleper C."/>
            <person name="Guy L."/>
            <person name="Ettema T.J."/>
        </authorList>
    </citation>
    <scope>NUCLEOTIDE SEQUENCE</scope>
</reference>
<accession>A0A0F9F0N7</accession>
<gene>
    <name evidence="1" type="ORF">LCGC14_2363430</name>
</gene>
<evidence type="ECO:0000313" key="1">
    <source>
        <dbReference type="EMBL" id="KKL44662.1"/>
    </source>
</evidence>
<dbReference type="AlphaFoldDB" id="A0A0F9F0N7"/>
<evidence type="ECO:0008006" key="2">
    <source>
        <dbReference type="Google" id="ProtNLM"/>
    </source>
</evidence>
<dbReference type="EMBL" id="LAZR01034677">
    <property type="protein sequence ID" value="KKL44662.1"/>
    <property type="molecule type" value="Genomic_DNA"/>
</dbReference>
<feature type="non-terminal residue" evidence="1">
    <location>
        <position position="1"/>
    </location>
</feature>